<proteinExistence type="predicted"/>
<evidence type="ECO:0000256" key="1">
    <source>
        <dbReference type="SAM" id="MobiDB-lite"/>
    </source>
</evidence>
<protein>
    <submittedName>
        <fullName evidence="2">Uncharacterized protein</fullName>
    </submittedName>
</protein>
<feature type="compositionally biased region" description="Basic residues" evidence="1">
    <location>
        <begin position="279"/>
        <end position="303"/>
    </location>
</feature>
<accession>A0A6J4T3W4</accession>
<feature type="compositionally biased region" description="Low complexity" evidence="1">
    <location>
        <begin position="17"/>
        <end position="29"/>
    </location>
</feature>
<feature type="compositionally biased region" description="Basic and acidic residues" evidence="1">
    <location>
        <begin position="339"/>
        <end position="367"/>
    </location>
</feature>
<feature type="compositionally biased region" description="Basic residues" evidence="1">
    <location>
        <begin position="203"/>
        <end position="213"/>
    </location>
</feature>
<feature type="compositionally biased region" description="Basic and acidic residues" evidence="1">
    <location>
        <begin position="214"/>
        <end position="232"/>
    </location>
</feature>
<gene>
    <name evidence="2" type="ORF">AVDCRST_MAG67-2886</name>
</gene>
<feature type="region of interest" description="Disordered" evidence="1">
    <location>
        <begin position="339"/>
        <end position="472"/>
    </location>
</feature>
<organism evidence="2">
    <name type="scientific">uncultured Solirubrobacteraceae bacterium</name>
    <dbReference type="NCBI Taxonomy" id="1162706"/>
    <lineage>
        <taxon>Bacteria</taxon>
        <taxon>Bacillati</taxon>
        <taxon>Actinomycetota</taxon>
        <taxon>Thermoleophilia</taxon>
        <taxon>Solirubrobacterales</taxon>
        <taxon>Solirubrobacteraceae</taxon>
        <taxon>environmental samples</taxon>
    </lineage>
</organism>
<feature type="compositionally biased region" description="Basic residues" evidence="1">
    <location>
        <begin position="428"/>
        <end position="453"/>
    </location>
</feature>
<feature type="non-terminal residue" evidence="2">
    <location>
        <position position="1"/>
    </location>
</feature>
<feature type="compositionally biased region" description="Basic residues" evidence="1">
    <location>
        <begin position="186"/>
        <end position="195"/>
    </location>
</feature>
<feature type="region of interest" description="Disordered" evidence="1">
    <location>
        <begin position="256"/>
        <end position="309"/>
    </location>
</feature>
<feature type="non-terminal residue" evidence="2">
    <location>
        <position position="506"/>
    </location>
</feature>
<feature type="compositionally biased region" description="Basic residues" evidence="1">
    <location>
        <begin position="30"/>
        <end position="58"/>
    </location>
</feature>
<feature type="region of interest" description="Disordered" evidence="1">
    <location>
        <begin position="1"/>
        <end position="72"/>
    </location>
</feature>
<feature type="region of interest" description="Disordered" evidence="1">
    <location>
        <begin position="172"/>
        <end position="240"/>
    </location>
</feature>
<feature type="compositionally biased region" description="Basic and acidic residues" evidence="1">
    <location>
        <begin position="1"/>
        <end position="15"/>
    </location>
</feature>
<dbReference type="AlphaFoldDB" id="A0A6J4T3W4"/>
<name>A0A6J4T3W4_9ACTN</name>
<dbReference type="EMBL" id="CADCVQ010000119">
    <property type="protein sequence ID" value="CAA9512733.1"/>
    <property type="molecule type" value="Genomic_DNA"/>
</dbReference>
<evidence type="ECO:0000313" key="2">
    <source>
        <dbReference type="EMBL" id="CAA9512733.1"/>
    </source>
</evidence>
<sequence length="506" mass="56304">EHPGRRERIGLDPDGPHPAAVPAAGGRCPRGLRRHRRRHRRHHHRSAAARGRRQRRPAGGRPTGARRDRPYDGEGLLAARNDLQPAAQALRARRRAHLRPGQRERVGVDRRARAARCDRLRLSPAIVLRLRHVAVAALAGRGRGAGRRRSGPARLACPDDAASLRHRVGRALRRPGRVSRAQVPARARRRPRRGRWLPDLRAHARRSGRFRRQRGQDAGRPREGRPDRRRDALPVPGPLAGLRARAPAAFLRNRLPDRGRTAGGHVHQRRLPHALGTRRAGRRRGAAARRRRGPQDGHRRRHAAALPTPRGVRARALGRAVGRLQLVCAGQLDGRRPALRRQADTALRPRPDGDGVCEVGHDGRDSRCAPARRPAARARERLGRPVRSQPPEPACLGGRAGEGERPGRAALRRRPRDEARQPPDRGSAARRGRHRPRRRRDRRGVPRRSRRAQRGVTNVHAPGLPRQLEHRGAQLGLPLPRLTLLARGRRAAGTRGASARAQAARV</sequence>
<reference evidence="2" key="1">
    <citation type="submission" date="2020-02" db="EMBL/GenBank/DDBJ databases">
        <authorList>
            <person name="Meier V. D."/>
        </authorList>
    </citation>
    <scope>NUCLEOTIDE SEQUENCE</scope>
    <source>
        <strain evidence="2">AVDCRST_MAG67</strain>
    </source>
</reference>